<dbReference type="InterPro" id="IPR015897">
    <property type="entry name" value="CHK_kinase-like"/>
</dbReference>
<dbReference type="InterPro" id="IPR052961">
    <property type="entry name" value="Oxido-Kinase-like_Enzymes"/>
</dbReference>
<dbReference type="InterPro" id="IPR011009">
    <property type="entry name" value="Kinase-like_dom_sf"/>
</dbReference>
<dbReference type="EMBL" id="OY726395">
    <property type="protein sequence ID" value="CAJ1581047.1"/>
    <property type="molecule type" value="Genomic_DNA"/>
</dbReference>
<dbReference type="SUPFAM" id="SSF56112">
    <property type="entry name" value="Protein kinase-like (PK-like)"/>
    <property type="match status" value="1"/>
</dbReference>
<feature type="domain" description="CHK kinase-like" evidence="1">
    <location>
        <begin position="131"/>
        <end position="308"/>
    </location>
</feature>
<accession>A0ABN9NX22</accession>
<dbReference type="InterPro" id="IPR004119">
    <property type="entry name" value="EcKL"/>
</dbReference>
<evidence type="ECO:0000313" key="2">
    <source>
        <dbReference type="EMBL" id="CAJ1581047.1"/>
    </source>
</evidence>
<dbReference type="PANTHER" id="PTHR23020:SF41">
    <property type="entry name" value="AMINOGLYCOSIDE PHOSPHOTRANSFERASE DOMAIN-CONTAINING PROTEIN"/>
    <property type="match status" value="1"/>
</dbReference>
<protein>
    <submittedName>
        <fullName evidence="2">Phosphotransferase</fullName>
    </submittedName>
</protein>
<proteinExistence type="predicted"/>
<evidence type="ECO:0000313" key="3">
    <source>
        <dbReference type="Proteomes" id="UP001190466"/>
    </source>
</evidence>
<dbReference type="SMART" id="SM00587">
    <property type="entry name" value="CHK"/>
    <property type="match status" value="1"/>
</dbReference>
<dbReference type="Proteomes" id="UP001190466">
    <property type="component" value="Chromosome"/>
</dbReference>
<organism evidence="2 3">
    <name type="scientific">[Mycobacterium] wendilense</name>
    <dbReference type="NCBI Taxonomy" id="3064284"/>
    <lineage>
        <taxon>Bacteria</taxon>
        <taxon>Bacillati</taxon>
        <taxon>Actinomycetota</taxon>
        <taxon>Actinomycetes</taxon>
        <taxon>Mycobacteriales</taxon>
        <taxon>Mycobacteriaceae</taxon>
        <taxon>Mycolicibacter</taxon>
    </lineage>
</organism>
<reference evidence="2 3" key="1">
    <citation type="submission" date="2023-08" db="EMBL/GenBank/DDBJ databases">
        <authorList>
            <person name="Folkvardsen B D."/>
            <person name="Norman A."/>
        </authorList>
    </citation>
    <scope>NUCLEOTIDE SEQUENCE [LARGE SCALE GENOMIC DNA]</scope>
    <source>
        <strain evidence="2 3">Mu0050</strain>
    </source>
</reference>
<dbReference type="RefSeq" id="WP_316515436.1">
    <property type="nucleotide sequence ID" value="NZ_OY726395.1"/>
</dbReference>
<gene>
    <name evidence="2" type="ORF">MU0050_001345</name>
</gene>
<evidence type="ECO:0000259" key="1">
    <source>
        <dbReference type="SMART" id="SM00587"/>
    </source>
</evidence>
<dbReference type="Gene3D" id="3.90.1200.10">
    <property type="match status" value="1"/>
</dbReference>
<keyword evidence="3" id="KW-1185">Reference proteome</keyword>
<sequence>MVNHARAPAPTTAADVTVAWLTQCLQQAGHDVEVTDFRAESIGNGMVGAAQRLMLTLDGVDASVPETLVLKYSRDGAASRRTGRVGYGFAGRPGFYEREVRFYRDLASKIEARVPRSYAHWIAPDCDQFVLLLEDISPAQPGDEFTAPQPTELHGVMTNLAGLHAPLWSGPFPAGDNLLEPPTAAEGQHYQRIISRNVEHFRTAMAVEPGSATDRVLGRFVERADRWWVSAGQPMSLVHGDYRVDNMLFPTDGANRPVVVDWQTALVAHPGRDLGGFLGASIPTEVRREHQDDLLRTYHGRLTELGVSDHSLQDCVTDLRLGAFQGLHHTTSIARAVDMNDRGWQLVTTWLDRLLATFEDLDSLDALDDLEALS</sequence>
<name>A0ABN9NX22_9MYCO</name>
<dbReference type="Pfam" id="PF02958">
    <property type="entry name" value="EcKL"/>
    <property type="match status" value="1"/>
</dbReference>
<dbReference type="PANTHER" id="PTHR23020">
    <property type="entry name" value="UNCHARACTERIZED NUCLEAR HORMONE RECEPTOR-RELATED"/>
    <property type="match status" value="1"/>
</dbReference>